<dbReference type="Pfam" id="PF05157">
    <property type="entry name" value="MshEN"/>
    <property type="match status" value="1"/>
</dbReference>
<feature type="non-terminal residue" evidence="2">
    <location>
        <position position="63"/>
    </location>
</feature>
<comment type="caution">
    <text evidence="2">The sequence shown here is derived from an EMBL/GenBank/DDBJ whole genome shotgun (WGS) entry which is preliminary data.</text>
</comment>
<accession>A0ABS7ZWB9</accession>
<evidence type="ECO:0000313" key="2">
    <source>
        <dbReference type="EMBL" id="MCA6065508.1"/>
    </source>
</evidence>
<evidence type="ECO:0000313" key="3">
    <source>
        <dbReference type="Proteomes" id="UP000714380"/>
    </source>
</evidence>
<organism evidence="2 3">
    <name type="scientific">Thalassolituus marinus</name>
    <dbReference type="NCBI Taxonomy" id="671053"/>
    <lineage>
        <taxon>Bacteria</taxon>
        <taxon>Pseudomonadati</taxon>
        <taxon>Pseudomonadota</taxon>
        <taxon>Gammaproteobacteria</taxon>
        <taxon>Oceanospirillales</taxon>
        <taxon>Oceanospirillaceae</taxon>
        <taxon>Thalassolituus</taxon>
    </lineage>
</organism>
<dbReference type="Proteomes" id="UP000714380">
    <property type="component" value="Unassembled WGS sequence"/>
</dbReference>
<feature type="domain" description="Type II secretion system protein GspE N-terminal" evidence="1">
    <location>
        <begin position="14"/>
        <end position="62"/>
    </location>
</feature>
<protein>
    <submittedName>
        <fullName evidence="2">Type IV-A pilus assembly ATPase PilB</fullName>
    </submittedName>
</protein>
<proteinExistence type="predicted"/>
<keyword evidence="3" id="KW-1185">Reference proteome</keyword>
<dbReference type="InterPro" id="IPR007831">
    <property type="entry name" value="T2SS_GspE_N"/>
</dbReference>
<dbReference type="Gene3D" id="3.30.300.160">
    <property type="entry name" value="Type II secretion system, protein E, N-terminal domain"/>
    <property type="match status" value="1"/>
</dbReference>
<name>A0ABS7ZWB9_9GAMM</name>
<dbReference type="EMBL" id="JAEDAH010000106">
    <property type="protein sequence ID" value="MCA6065508.1"/>
    <property type="molecule type" value="Genomic_DNA"/>
</dbReference>
<sequence>MKARAVALLASEEFGLPVLDLAAFDFELMPRELVANDLIEKHRVLPLFQRGNRLYIAQSDPSA</sequence>
<gene>
    <name evidence="2" type="ORF">I9W95_18070</name>
</gene>
<dbReference type="InterPro" id="IPR037257">
    <property type="entry name" value="T2SS_E_N_sf"/>
</dbReference>
<reference evidence="2 3" key="1">
    <citation type="submission" date="2020-12" db="EMBL/GenBank/DDBJ databases">
        <title>Novel Thalassolituus-related marine hydrocarbonoclastic bacteria mediated algae-derived hydrocarbons mineralization in twilight zone of the northern South China Sea.</title>
        <authorList>
            <person name="Dong C."/>
        </authorList>
    </citation>
    <scope>NUCLEOTIDE SEQUENCE [LARGE SCALE GENOMIC DNA]</scope>
    <source>
        <strain evidence="2 3">IMCC1826</strain>
    </source>
</reference>
<evidence type="ECO:0000259" key="1">
    <source>
        <dbReference type="Pfam" id="PF05157"/>
    </source>
</evidence>
<dbReference type="SUPFAM" id="SSF160246">
    <property type="entry name" value="EspE N-terminal domain-like"/>
    <property type="match status" value="1"/>
</dbReference>